<protein>
    <submittedName>
        <fullName evidence="1">Uncharacterized protein</fullName>
    </submittedName>
</protein>
<sequence>MGYWQQPGLDTLATNLATTLANWREIWRLPRRNMGSQMCWNFLDISIRRGDMLKCTSDVTACRGRLYEECAWTTEGVNIDRLGSSWSAKDFGVLSSVRANKLLGA</sequence>
<comment type="caution">
    <text evidence="1">The sequence shown here is derived from an EMBL/GenBank/DDBJ whole genome shotgun (WGS) entry which is preliminary data.</text>
</comment>
<organism evidence="1 2">
    <name type="scientific">Araneus ventricosus</name>
    <name type="common">Orbweaver spider</name>
    <name type="synonym">Epeira ventricosa</name>
    <dbReference type="NCBI Taxonomy" id="182803"/>
    <lineage>
        <taxon>Eukaryota</taxon>
        <taxon>Metazoa</taxon>
        <taxon>Ecdysozoa</taxon>
        <taxon>Arthropoda</taxon>
        <taxon>Chelicerata</taxon>
        <taxon>Arachnida</taxon>
        <taxon>Araneae</taxon>
        <taxon>Araneomorphae</taxon>
        <taxon>Entelegynae</taxon>
        <taxon>Araneoidea</taxon>
        <taxon>Araneidae</taxon>
        <taxon>Araneus</taxon>
    </lineage>
</organism>
<dbReference type="Proteomes" id="UP000499080">
    <property type="component" value="Unassembled WGS sequence"/>
</dbReference>
<dbReference type="AlphaFoldDB" id="A0A4Y2RIT6"/>
<reference evidence="1 2" key="1">
    <citation type="journal article" date="2019" name="Sci. Rep.">
        <title>Orb-weaving spider Araneus ventricosus genome elucidates the spidroin gene catalogue.</title>
        <authorList>
            <person name="Kono N."/>
            <person name="Nakamura H."/>
            <person name="Ohtoshi R."/>
            <person name="Moran D.A.P."/>
            <person name="Shinohara A."/>
            <person name="Yoshida Y."/>
            <person name="Fujiwara M."/>
            <person name="Mori M."/>
            <person name="Tomita M."/>
            <person name="Arakawa K."/>
        </authorList>
    </citation>
    <scope>NUCLEOTIDE SEQUENCE [LARGE SCALE GENOMIC DNA]</scope>
</reference>
<evidence type="ECO:0000313" key="1">
    <source>
        <dbReference type="EMBL" id="GBN75684.1"/>
    </source>
</evidence>
<name>A0A4Y2RIT6_ARAVE</name>
<dbReference type="EMBL" id="BGPR01145342">
    <property type="protein sequence ID" value="GBN75684.1"/>
    <property type="molecule type" value="Genomic_DNA"/>
</dbReference>
<evidence type="ECO:0000313" key="2">
    <source>
        <dbReference type="Proteomes" id="UP000499080"/>
    </source>
</evidence>
<keyword evidence="2" id="KW-1185">Reference proteome</keyword>
<gene>
    <name evidence="1" type="ORF">AVEN_224863_1</name>
</gene>
<proteinExistence type="predicted"/>
<accession>A0A4Y2RIT6</accession>